<dbReference type="InterPro" id="IPR004274">
    <property type="entry name" value="FCP1_dom"/>
</dbReference>
<protein>
    <recommendedName>
        <fullName evidence="6">RNA polymerase II C-terminal domain phosphatase-like</fullName>
        <ecNumber evidence="6">3.1.3.16</ecNumber>
    </recommendedName>
</protein>
<dbReference type="CDD" id="cd07521">
    <property type="entry name" value="HAD_FCP1-like"/>
    <property type="match status" value="2"/>
</dbReference>
<evidence type="ECO:0000256" key="1">
    <source>
        <dbReference type="ARBA" id="ARBA00004123"/>
    </source>
</evidence>
<dbReference type="PANTHER" id="PTHR23081">
    <property type="entry name" value="RNA POLYMERASE II CTD PHOSPHATASE"/>
    <property type="match status" value="1"/>
</dbReference>
<evidence type="ECO:0000256" key="6">
    <source>
        <dbReference type="RuleBase" id="RU366066"/>
    </source>
</evidence>
<evidence type="ECO:0000256" key="4">
    <source>
        <dbReference type="ARBA" id="ARBA00047761"/>
    </source>
</evidence>
<evidence type="ECO:0000313" key="10">
    <source>
        <dbReference type="RefSeq" id="XP_010507832.1"/>
    </source>
</evidence>
<gene>
    <name evidence="10" type="primary">LOC104784500</name>
</gene>
<comment type="function">
    <text evidence="6">This promotes the activity of RNA polymerase II.</text>
</comment>
<dbReference type="InterPro" id="IPR039189">
    <property type="entry name" value="Fcp1"/>
</dbReference>
<reference evidence="9" key="1">
    <citation type="journal article" date="2014" name="Nat. Commun.">
        <title>The emerging biofuel crop Camelina sativa retains a highly undifferentiated hexaploid genome structure.</title>
        <authorList>
            <person name="Kagale S."/>
            <person name="Koh C."/>
            <person name="Nixon J."/>
            <person name="Bollina V."/>
            <person name="Clarke W.E."/>
            <person name="Tuteja R."/>
            <person name="Spillane C."/>
            <person name="Robinson S.J."/>
            <person name="Links M.G."/>
            <person name="Clarke C."/>
            <person name="Higgins E.E."/>
            <person name="Huebert T."/>
            <person name="Sharpe A.G."/>
            <person name="Parkin I.A."/>
        </authorList>
    </citation>
    <scope>NUCLEOTIDE SEQUENCE [LARGE SCALE GENOMIC DNA]</scope>
    <source>
        <strain evidence="9">cv. DH55</strain>
    </source>
</reference>
<dbReference type="Proteomes" id="UP000694864">
    <property type="component" value="Chromosome 1"/>
</dbReference>
<dbReference type="PANTHER" id="PTHR23081:SF21">
    <property type="entry name" value="RNA POLYMERASE II C-TERMINAL DOMAIN PHOSPHATASE-LIKE-RELATED"/>
    <property type="match status" value="1"/>
</dbReference>
<evidence type="ECO:0000259" key="8">
    <source>
        <dbReference type="PROSITE" id="PS50969"/>
    </source>
</evidence>
<dbReference type="PROSITE" id="PS50969">
    <property type="entry name" value="FCP1"/>
    <property type="match status" value="2"/>
</dbReference>
<keyword evidence="9" id="KW-1185">Reference proteome</keyword>
<dbReference type="NCBIfam" id="TIGR02250">
    <property type="entry name" value="FCP1_euk"/>
    <property type="match status" value="2"/>
</dbReference>
<evidence type="ECO:0000256" key="3">
    <source>
        <dbReference type="ARBA" id="ARBA00023242"/>
    </source>
</evidence>
<dbReference type="InterPro" id="IPR023214">
    <property type="entry name" value="HAD_sf"/>
</dbReference>
<evidence type="ECO:0000256" key="5">
    <source>
        <dbReference type="ARBA" id="ARBA00048336"/>
    </source>
</evidence>
<evidence type="ECO:0000256" key="7">
    <source>
        <dbReference type="SAM" id="MobiDB-lite"/>
    </source>
</evidence>
<dbReference type="InterPro" id="IPR036412">
    <property type="entry name" value="HAD-like_sf"/>
</dbReference>
<feature type="region of interest" description="Disordered" evidence="7">
    <location>
        <begin position="1"/>
        <end position="23"/>
    </location>
</feature>
<dbReference type="RefSeq" id="XP_010507832.1">
    <property type="nucleotide sequence ID" value="XM_010509530.1"/>
</dbReference>
<evidence type="ECO:0000256" key="2">
    <source>
        <dbReference type="ARBA" id="ARBA00022801"/>
    </source>
</evidence>
<sequence length="604" mass="69624">MSLDKDLSSERPESKRQKKEPSFSLLSPDNCGHWYICYGGCTVCRSKVDKNSQGRALDYHFDGLQLSQEALALTKRLTTNFSCLSMKKLHLVLDLDHTLIHSVRVRCLSEAEKYLIEEAGSTTREDLWKMKVRGDPIPAITIEYLLKLRPFVGDFLKEANELFTMYVYTKGTRDYAEAILKLIDPNKLYFGHRVITRNESPDKKTLDLVLADERGVVIVDDTRKVWPNHKRNLSEISRYKYFRYEGEESKPHSEEKTDESESSGGLADVLSLLKEVHSRFFRVEEELESMDVRLIMSVVKKHSSEPQAKRRKIEPKTNESPLSLSSSSSCGHGYALHGICIACKSTIDKRQGRAFDYIFQGLQLSHEAVALTKCLTMKLSCLNEKKLHLVLDLDHTLLHTKEVPRLSEAEKYLLEEAGSTKRDDLWKIKASGDPMEFLTKLRPFVRDFLKEANEMFTMYVYTNGSRVYAKQILEVIDPKKLYFGDRVITKEESPHMKTLDLVLAEERGVVIVDDTRKVWPYHKSNLVNISKYSYFRPKGQESKPYSEGKTDESESNGGLANVLKLLKEVHRRFFRVEVEDELEAKDVRSLLQEIDFEFNEESVE</sequence>
<dbReference type="Gene3D" id="3.40.50.1000">
    <property type="entry name" value="HAD superfamily/HAD-like"/>
    <property type="match status" value="2"/>
</dbReference>
<name>A0ABM0YY95_CAMSA</name>
<comment type="catalytic activity">
    <reaction evidence="4 6">
        <text>O-phospho-L-seryl-[protein] + H2O = L-seryl-[protein] + phosphate</text>
        <dbReference type="Rhea" id="RHEA:20629"/>
        <dbReference type="Rhea" id="RHEA-COMP:9863"/>
        <dbReference type="Rhea" id="RHEA-COMP:11604"/>
        <dbReference type="ChEBI" id="CHEBI:15377"/>
        <dbReference type="ChEBI" id="CHEBI:29999"/>
        <dbReference type="ChEBI" id="CHEBI:43474"/>
        <dbReference type="ChEBI" id="CHEBI:83421"/>
        <dbReference type="EC" id="3.1.3.16"/>
    </reaction>
</comment>
<feature type="domain" description="FCP1 homology" evidence="8">
    <location>
        <begin position="382"/>
        <end position="566"/>
    </location>
</feature>
<feature type="compositionally biased region" description="Basic and acidic residues" evidence="7">
    <location>
        <begin position="1"/>
        <end position="21"/>
    </location>
</feature>
<dbReference type="SUPFAM" id="SSF56784">
    <property type="entry name" value="HAD-like"/>
    <property type="match status" value="2"/>
</dbReference>
<organism evidence="9 10">
    <name type="scientific">Camelina sativa</name>
    <name type="common">False flax</name>
    <name type="synonym">Myagrum sativum</name>
    <dbReference type="NCBI Taxonomy" id="90675"/>
    <lineage>
        <taxon>Eukaryota</taxon>
        <taxon>Viridiplantae</taxon>
        <taxon>Streptophyta</taxon>
        <taxon>Embryophyta</taxon>
        <taxon>Tracheophyta</taxon>
        <taxon>Spermatophyta</taxon>
        <taxon>Magnoliopsida</taxon>
        <taxon>eudicotyledons</taxon>
        <taxon>Gunneridae</taxon>
        <taxon>Pentapetalae</taxon>
        <taxon>rosids</taxon>
        <taxon>malvids</taxon>
        <taxon>Brassicales</taxon>
        <taxon>Brassicaceae</taxon>
        <taxon>Camelineae</taxon>
        <taxon>Camelina</taxon>
    </lineage>
</organism>
<proteinExistence type="predicted"/>
<keyword evidence="3 6" id="KW-0539">Nucleus</keyword>
<feature type="compositionally biased region" description="Low complexity" evidence="7">
    <location>
        <begin position="320"/>
        <end position="329"/>
    </location>
</feature>
<accession>A0ABM0YY95</accession>
<reference evidence="10" key="2">
    <citation type="submission" date="2025-08" db="UniProtKB">
        <authorList>
            <consortium name="RefSeq"/>
        </authorList>
    </citation>
    <scope>IDENTIFICATION</scope>
    <source>
        <tissue evidence="10">Leaf</tissue>
    </source>
</reference>
<comment type="catalytic activity">
    <reaction evidence="5 6">
        <text>O-phospho-L-threonyl-[protein] + H2O = L-threonyl-[protein] + phosphate</text>
        <dbReference type="Rhea" id="RHEA:47004"/>
        <dbReference type="Rhea" id="RHEA-COMP:11060"/>
        <dbReference type="Rhea" id="RHEA-COMP:11605"/>
        <dbReference type="ChEBI" id="CHEBI:15377"/>
        <dbReference type="ChEBI" id="CHEBI:30013"/>
        <dbReference type="ChEBI" id="CHEBI:43474"/>
        <dbReference type="ChEBI" id="CHEBI:61977"/>
        <dbReference type="EC" id="3.1.3.16"/>
    </reaction>
</comment>
<dbReference type="Pfam" id="PF03031">
    <property type="entry name" value="NIF"/>
    <property type="match status" value="2"/>
</dbReference>
<dbReference type="EC" id="3.1.3.16" evidence="6"/>
<dbReference type="SMART" id="SM00577">
    <property type="entry name" value="CPDc"/>
    <property type="match status" value="2"/>
</dbReference>
<dbReference type="GeneID" id="104784500"/>
<keyword evidence="2 6" id="KW-0378">Hydrolase</keyword>
<evidence type="ECO:0000313" key="9">
    <source>
        <dbReference type="Proteomes" id="UP000694864"/>
    </source>
</evidence>
<comment type="subcellular location">
    <subcellularLocation>
        <location evidence="1 6">Nucleus</location>
    </subcellularLocation>
</comment>
<feature type="domain" description="FCP1 homology" evidence="8">
    <location>
        <begin position="84"/>
        <end position="260"/>
    </location>
</feature>
<dbReference type="InterPro" id="IPR011947">
    <property type="entry name" value="FCP1_euk"/>
</dbReference>
<feature type="region of interest" description="Disordered" evidence="7">
    <location>
        <begin position="305"/>
        <end position="329"/>
    </location>
</feature>